<evidence type="ECO:0000313" key="5">
    <source>
        <dbReference type="Proteomes" id="UP000271626"/>
    </source>
</evidence>
<sequence length="546" mass="59248">MKFNLADVFEAVVDAVPERIVLSYEGDQTSYAEMDGQANQVAHLFAAHGIGAFDHVALFLKNSVEHVQSLLALIKIRAVPVNVNYRYTGPELEYIFTNSDSRGIVVEMAEHQRTLAGLIGTLPELRTVFVVGDVTPELAAAVDDAPGVSLVPFADAGSQSEERDFEERTGEEHYIIYTGGTTGYPKGVVWQHDDFFRKPLSAGVPYGGEPRTTLEEVGQGAKDFPPLAFLIAAPLMHGAAAYSLFTFFVLGSRVILERDFKAAEIVRNIKRDQTQTILIVGDAMGIPLVEEMEKQKDTADFSSLFSITSGGAIWSKHVRDRMAAIKPELILRDNFGASESGNDGVMQLDENGNLHAPPTDKMMVVDESFQQITTPGEVGYIARVGNVPLGYYNDPEKSARTFPTLPDGRRISVLGDMGYPAEDGGIVFLGRGSQCINTGGEKVYAEEVEATLHGHPAISDALVVPVPDARYGQRVAAVISVAEGHERPSIEDVQTFARGELAGYKVPRTIVFVDQVKRTPAGKADYRWAKSTAEDAAQEAAEGQPA</sequence>
<evidence type="ECO:0000313" key="4">
    <source>
        <dbReference type="EMBL" id="VDR40794.1"/>
    </source>
</evidence>
<proteinExistence type="predicted"/>
<dbReference type="OrthoDB" id="3443462at2"/>
<reference evidence="3 6" key="2">
    <citation type="submission" date="2021-04" db="EMBL/GenBank/DDBJ databases">
        <title>Whole genome sequence analysis of a thiophenic sulfur metabolizing bacteria.</title>
        <authorList>
            <person name="Akhtar N."/>
            <person name="Akram J."/>
            <person name="Aslam A."/>
        </authorList>
    </citation>
    <scope>NUCLEOTIDE SEQUENCE [LARGE SCALE GENOMIC DNA]</scope>
    <source>
        <strain evidence="3 6">3OW</strain>
    </source>
</reference>
<dbReference type="InterPro" id="IPR045851">
    <property type="entry name" value="AMP-bd_C_sf"/>
</dbReference>
<dbReference type="AlphaFoldDB" id="A0A3P8K7Q3"/>
<dbReference type="InterPro" id="IPR025110">
    <property type="entry name" value="AMP-bd_C"/>
</dbReference>
<dbReference type="InterPro" id="IPR020845">
    <property type="entry name" value="AMP-binding_CS"/>
</dbReference>
<dbReference type="NCBIfam" id="NF005863">
    <property type="entry name" value="PRK07798.1"/>
    <property type="match status" value="1"/>
</dbReference>
<dbReference type="InterPro" id="IPR000873">
    <property type="entry name" value="AMP-dep_synth/lig_dom"/>
</dbReference>
<dbReference type="PANTHER" id="PTHR43767:SF1">
    <property type="entry name" value="NONRIBOSOMAL PEPTIDE SYNTHASE PES1 (EUROFUNG)-RELATED"/>
    <property type="match status" value="1"/>
</dbReference>
<feature type="domain" description="AMP-dependent synthetase/ligase" evidence="1">
    <location>
        <begin position="9"/>
        <end position="382"/>
    </location>
</feature>
<dbReference type="Gene3D" id="3.30.300.30">
    <property type="match status" value="1"/>
</dbReference>
<dbReference type="Proteomes" id="UP000271626">
    <property type="component" value="Chromosome"/>
</dbReference>
<evidence type="ECO:0000313" key="3">
    <source>
        <dbReference type="EMBL" id="MBS4099651.1"/>
    </source>
</evidence>
<reference evidence="4 5" key="1">
    <citation type="submission" date="2018-12" db="EMBL/GenBank/DDBJ databases">
        <authorList>
            <consortium name="Pathogen Informatics"/>
        </authorList>
    </citation>
    <scope>NUCLEOTIDE SEQUENCE [LARGE SCALE GENOMIC DNA]</scope>
    <source>
        <strain evidence="4 5">NCTC10741</strain>
    </source>
</reference>
<feature type="domain" description="AMP-binding enzyme C-terminal" evidence="2">
    <location>
        <begin position="447"/>
        <end position="523"/>
    </location>
</feature>
<keyword evidence="4" id="KW-0436">Ligase</keyword>
<dbReference type="PROSITE" id="PS00455">
    <property type="entry name" value="AMP_BINDING"/>
    <property type="match status" value="1"/>
</dbReference>
<dbReference type="Pfam" id="PF13193">
    <property type="entry name" value="AMP-binding_C"/>
    <property type="match status" value="1"/>
</dbReference>
<dbReference type="Pfam" id="PF00501">
    <property type="entry name" value="AMP-binding"/>
    <property type="match status" value="1"/>
</dbReference>
<dbReference type="SUPFAM" id="SSF56801">
    <property type="entry name" value="Acetyl-CoA synthetase-like"/>
    <property type="match status" value="1"/>
</dbReference>
<name>A0A3P8K7Q3_TSUPA</name>
<dbReference type="Proteomes" id="UP000676853">
    <property type="component" value="Unassembled WGS sequence"/>
</dbReference>
<protein>
    <submittedName>
        <fullName evidence="3">AMP-binding protein</fullName>
    </submittedName>
    <submittedName>
        <fullName evidence="4">Long-chain-fatty-acid--CoA ligase FadD19</fullName>
        <ecNumber evidence="4">6.2.1.3</ecNumber>
    </submittedName>
</protein>
<dbReference type="EMBL" id="JAGXOE010000001">
    <property type="protein sequence ID" value="MBS4099651.1"/>
    <property type="molecule type" value="Genomic_DNA"/>
</dbReference>
<evidence type="ECO:0000313" key="6">
    <source>
        <dbReference type="Proteomes" id="UP000676853"/>
    </source>
</evidence>
<evidence type="ECO:0000259" key="1">
    <source>
        <dbReference type="Pfam" id="PF00501"/>
    </source>
</evidence>
<dbReference type="Gene3D" id="3.40.50.12780">
    <property type="entry name" value="N-terminal domain of ligase-like"/>
    <property type="match status" value="1"/>
</dbReference>
<accession>A0A3P8K7Q3</accession>
<dbReference type="GO" id="GO:0004467">
    <property type="term" value="F:long-chain fatty acid-CoA ligase activity"/>
    <property type="evidence" value="ECO:0007669"/>
    <property type="project" value="UniProtKB-EC"/>
</dbReference>
<dbReference type="InterPro" id="IPR050237">
    <property type="entry name" value="ATP-dep_AMP-bd_enzyme"/>
</dbReference>
<dbReference type="RefSeq" id="WP_126197737.1">
    <property type="nucleotide sequence ID" value="NZ_CP085954.1"/>
</dbReference>
<dbReference type="EC" id="6.2.1.3" evidence="4"/>
<evidence type="ECO:0000259" key="2">
    <source>
        <dbReference type="Pfam" id="PF13193"/>
    </source>
</evidence>
<gene>
    <name evidence="3" type="ORF">KFZ73_00220</name>
    <name evidence="4" type="ORF">NCTC10741_03958</name>
</gene>
<organism evidence="4 5">
    <name type="scientific">Tsukamurella paurometabola</name>
    <name type="common">Corynebacterium paurometabolum</name>
    <dbReference type="NCBI Taxonomy" id="2061"/>
    <lineage>
        <taxon>Bacteria</taxon>
        <taxon>Bacillati</taxon>
        <taxon>Actinomycetota</taxon>
        <taxon>Actinomycetes</taxon>
        <taxon>Mycobacteriales</taxon>
        <taxon>Tsukamurellaceae</taxon>
        <taxon>Tsukamurella</taxon>
    </lineage>
</organism>
<dbReference type="InterPro" id="IPR042099">
    <property type="entry name" value="ANL_N_sf"/>
</dbReference>
<dbReference type="EMBL" id="LR131273">
    <property type="protein sequence ID" value="VDR40794.1"/>
    <property type="molecule type" value="Genomic_DNA"/>
</dbReference>
<keyword evidence="6" id="KW-1185">Reference proteome</keyword>
<dbReference type="PANTHER" id="PTHR43767">
    <property type="entry name" value="LONG-CHAIN-FATTY-ACID--COA LIGASE"/>
    <property type="match status" value="1"/>
</dbReference>